<keyword evidence="3" id="KW-1185">Reference proteome</keyword>
<reference evidence="2" key="2">
    <citation type="submission" date="2021-12" db="EMBL/GenBank/DDBJ databases">
        <title>Resequencing data analysis of finger millet.</title>
        <authorList>
            <person name="Hatakeyama M."/>
            <person name="Aluri S."/>
            <person name="Balachadran M.T."/>
            <person name="Sivarajan S.R."/>
            <person name="Poveda L."/>
            <person name="Shimizu-Inatsugi R."/>
            <person name="Schlapbach R."/>
            <person name="Sreeman S.M."/>
            <person name="Shimizu K.K."/>
        </authorList>
    </citation>
    <scope>NUCLEOTIDE SEQUENCE</scope>
</reference>
<dbReference type="Proteomes" id="UP001054889">
    <property type="component" value="Unassembled WGS sequence"/>
</dbReference>
<feature type="coiled-coil region" evidence="1">
    <location>
        <begin position="58"/>
        <end position="155"/>
    </location>
</feature>
<sequence length="379" mass="44213">MAVVGWRGGLRSGPLVSMISNAIMPEAGAHERRRPAANRVLDQEVTRDCANPFNNRRVRSLQNLVWHLENRVRELSDERQVYGYRMRDLVRRNGELSHEKSKLEKQLEEKTRVTLVFSRQVTMQEHRVIELKHKNEELFNEKVKLNKQLEDARSAGLLFMIAADQYQEVAEKKVKVMMEELKDTRKVGMMFMNAADEYQDVVEKEFEVKVEELSDTKKAGLLLMNVADEYQEVIEKEFKAKVEELKDTRMGGQFFMNAADDYQEMVEKEYKAKVEELKDTRTAGLLFMDAADQYQEAVEKEAKAKSMEFQQPHVQHAKMDTRATSLESKEEELEANVMMNKRKCDAVKEEYDTIHLKALTLEDQSGVEVERHNMKFVHQ</sequence>
<name>A0AAV5FJD7_ELECO</name>
<feature type="coiled-coil region" evidence="1">
    <location>
        <begin position="316"/>
        <end position="350"/>
    </location>
</feature>
<dbReference type="EMBL" id="BQKI01000086">
    <property type="protein sequence ID" value="GJN34882.1"/>
    <property type="molecule type" value="Genomic_DNA"/>
</dbReference>
<keyword evidence="1" id="KW-0175">Coiled coil</keyword>
<comment type="caution">
    <text evidence="2">The sequence shown here is derived from an EMBL/GenBank/DDBJ whole genome shotgun (WGS) entry which is preliminary data.</text>
</comment>
<evidence type="ECO:0000256" key="1">
    <source>
        <dbReference type="SAM" id="Coils"/>
    </source>
</evidence>
<organism evidence="2 3">
    <name type="scientific">Eleusine coracana subsp. coracana</name>
    <dbReference type="NCBI Taxonomy" id="191504"/>
    <lineage>
        <taxon>Eukaryota</taxon>
        <taxon>Viridiplantae</taxon>
        <taxon>Streptophyta</taxon>
        <taxon>Embryophyta</taxon>
        <taxon>Tracheophyta</taxon>
        <taxon>Spermatophyta</taxon>
        <taxon>Magnoliopsida</taxon>
        <taxon>Liliopsida</taxon>
        <taxon>Poales</taxon>
        <taxon>Poaceae</taxon>
        <taxon>PACMAD clade</taxon>
        <taxon>Chloridoideae</taxon>
        <taxon>Cynodonteae</taxon>
        <taxon>Eleusininae</taxon>
        <taxon>Eleusine</taxon>
    </lineage>
</organism>
<proteinExistence type="predicted"/>
<reference evidence="2" key="1">
    <citation type="journal article" date="2018" name="DNA Res.">
        <title>Multiple hybrid de novo genome assembly of finger millet, an orphan allotetraploid crop.</title>
        <authorList>
            <person name="Hatakeyama M."/>
            <person name="Aluri S."/>
            <person name="Balachadran M.T."/>
            <person name="Sivarajan S.R."/>
            <person name="Patrignani A."/>
            <person name="Gruter S."/>
            <person name="Poveda L."/>
            <person name="Shimizu-Inatsugi R."/>
            <person name="Baeten J."/>
            <person name="Francoijs K.J."/>
            <person name="Nataraja K.N."/>
            <person name="Reddy Y.A.N."/>
            <person name="Phadnis S."/>
            <person name="Ravikumar R.L."/>
            <person name="Schlapbach R."/>
            <person name="Sreeman S.M."/>
            <person name="Shimizu K.K."/>
        </authorList>
    </citation>
    <scope>NUCLEOTIDE SEQUENCE</scope>
</reference>
<evidence type="ECO:0000313" key="3">
    <source>
        <dbReference type="Proteomes" id="UP001054889"/>
    </source>
</evidence>
<protein>
    <submittedName>
        <fullName evidence="2">Uncharacterized protein</fullName>
    </submittedName>
</protein>
<gene>
    <name evidence="2" type="primary">gb23584</name>
    <name evidence="2" type="ORF">PR202_gb23584</name>
</gene>
<accession>A0AAV5FJD7</accession>
<evidence type="ECO:0000313" key="2">
    <source>
        <dbReference type="EMBL" id="GJN34882.1"/>
    </source>
</evidence>
<dbReference type="AlphaFoldDB" id="A0AAV5FJD7"/>